<dbReference type="Proteomes" id="UP000315369">
    <property type="component" value="Unassembled WGS sequence"/>
</dbReference>
<evidence type="ECO:0000256" key="2">
    <source>
        <dbReference type="SAM" id="SignalP"/>
    </source>
</evidence>
<dbReference type="InterPro" id="IPR045175">
    <property type="entry name" value="M28_fam"/>
</dbReference>
<dbReference type="PANTHER" id="PTHR12147:SF26">
    <property type="entry name" value="PEPTIDASE M28 DOMAIN-CONTAINING PROTEIN"/>
    <property type="match status" value="1"/>
</dbReference>
<feature type="domain" description="PA" evidence="3">
    <location>
        <begin position="488"/>
        <end position="569"/>
    </location>
</feature>
<proteinExistence type="predicted"/>
<evidence type="ECO:0000256" key="1">
    <source>
        <dbReference type="SAM" id="MobiDB-lite"/>
    </source>
</evidence>
<dbReference type="SUPFAM" id="SSF52025">
    <property type="entry name" value="PA domain"/>
    <property type="match status" value="1"/>
</dbReference>
<evidence type="ECO:0000313" key="6">
    <source>
        <dbReference type="EMBL" id="TQF11721.1"/>
    </source>
</evidence>
<reference evidence="6 7" key="1">
    <citation type="submission" date="2019-06" db="EMBL/GenBank/DDBJ databases">
        <authorList>
            <person name="Livingstone P."/>
            <person name="Whitworth D."/>
        </authorList>
    </citation>
    <scope>NUCLEOTIDE SEQUENCE [LARGE SCALE GENOMIC DNA]</scope>
    <source>
        <strain evidence="6 7">AM401</strain>
    </source>
</reference>
<keyword evidence="7" id="KW-1185">Reference proteome</keyword>
<comment type="caution">
    <text evidence="6">The sequence shown here is derived from an EMBL/GenBank/DDBJ whole genome shotgun (WGS) entry which is preliminary data.</text>
</comment>
<name>A0A540WRS6_9BACT</name>
<dbReference type="AlphaFoldDB" id="A0A540WRS6"/>
<dbReference type="InterPro" id="IPR036034">
    <property type="entry name" value="PDZ_sf"/>
</dbReference>
<dbReference type="Gene3D" id="3.50.30.30">
    <property type="match status" value="1"/>
</dbReference>
<gene>
    <name evidence="6" type="ORF">FJV41_32745</name>
</gene>
<dbReference type="PANTHER" id="PTHR12147">
    <property type="entry name" value="METALLOPEPTIDASE M28 FAMILY MEMBER"/>
    <property type="match status" value="1"/>
</dbReference>
<dbReference type="Pfam" id="PF04389">
    <property type="entry name" value="Peptidase_M28"/>
    <property type="match status" value="1"/>
</dbReference>
<sequence length="942" mass="99990">MKRALLSFLALVSCATPSNTSPSTSETAASSGPAGTAPQVPALPEEVRLADLRQMTFGGENAEAYWSFDGKQLSLQARHEGMGCDRIYRMAVDPTSGAAATVTPVSSGQGATTCAHFLPGDQAVIYASTHLGGEACPPKPDHSMGYVWALYDTYDIFKSNADGSGLTRLTETPGYDAEGTVCGKDGSIIFTSVRDGDLELYRMDRDGKNVKRLTHTPGYDGGAFFNADCSKIVWRASRPQAGKALDDYQGLLKRGLVRPTKLELYVANADGSEAKQITWLNGAAFAPFFHPNGRRILFASNHGDPKGREFDIWAVDVDGSNLERITYAPGFDGFPMFSPDGKWLAFSSNRATAQGKSDTNLFIARWVDDVKPASGAPSAAADRIREDVSFLAAPAQEGRGIGTKGIEAAGGLIETRFQELGLTPAGDTGTFRQAFPVTTAVQPGAGTQVRLGKTVLPADAYTVLGFSGQGQAQGALVFAGYGIVEPSLKVDDYAKLSVKGKIVVVRRFVPDAPEFSDTDKQRRFGDLRYKAWQAAQRGAKALIVVDWPQAPTPAPKEWRMPPEATLPVLHPEGVGDAGLPVVVVKRAAMEPVMGSLLARKRVDAQVDVKLEFEQRAAFNVAAVLEAGEGKLPGLVVVGAHYDHLGFGGRGSLMPDRHEAHGGADDNASGVAALLEIARTLKERRAALKHDVLFLAFSGEETGLLGSTHFTRQRGDAGMKQVTAMLNLDMVGRLRSGGLSVLGAESATEWGPLLARACDEARVTCNPSGDGYGPSDHSPFYAAGVPVLHFFTGTHSDYHKPTDTVEGINAVGTAQVARIVSAVTVGLDGATALTYRKVPSPAPRGDLRSFNASLGTVPDYAGPPNGQKGMLLAGVRAGGAADQAGMLRGDILVRLGKHVIGGVEDLMFVLNSSKPGETVEARVLREGKEVPLEVTFQESKRPR</sequence>
<dbReference type="InterPro" id="IPR001478">
    <property type="entry name" value="PDZ"/>
</dbReference>
<dbReference type="Gene3D" id="2.30.42.10">
    <property type="match status" value="1"/>
</dbReference>
<feature type="domain" description="PDZ" evidence="5">
    <location>
        <begin position="868"/>
        <end position="933"/>
    </location>
</feature>
<dbReference type="InterPro" id="IPR046450">
    <property type="entry name" value="PA_dom_sf"/>
</dbReference>
<feature type="chain" id="PRO_5021993385" evidence="2">
    <location>
        <begin position="21"/>
        <end position="942"/>
    </location>
</feature>
<dbReference type="GO" id="GO:0008235">
    <property type="term" value="F:metalloexopeptidase activity"/>
    <property type="evidence" value="ECO:0007669"/>
    <property type="project" value="InterPro"/>
</dbReference>
<dbReference type="EMBL" id="VIFM01000173">
    <property type="protein sequence ID" value="TQF11721.1"/>
    <property type="molecule type" value="Genomic_DNA"/>
</dbReference>
<feature type="compositionally biased region" description="Low complexity" evidence="1">
    <location>
        <begin position="17"/>
        <end position="38"/>
    </location>
</feature>
<evidence type="ECO:0000259" key="5">
    <source>
        <dbReference type="Pfam" id="PF13180"/>
    </source>
</evidence>
<protein>
    <submittedName>
        <fullName evidence="6">M20/M25/M40 family metallo-hydrolase</fullName>
    </submittedName>
</protein>
<feature type="signal peptide" evidence="2">
    <location>
        <begin position="1"/>
        <end position="20"/>
    </location>
</feature>
<dbReference type="InterPro" id="IPR007484">
    <property type="entry name" value="Peptidase_M28"/>
</dbReference>
<dbReference type="SUPFAM" id="SSF53187">
    <property type="entry name" value="Zn-dependent exopeptidases"/>
    <property type="match status" value="1"/>
</dbReference>
<feature type="region of interest" description="Disordered" evidence="1">
    <location>
        <begin position="17"/>
        <end position="41"/>
    </location>
</feature>
<dbReference type="Pfam" id="PF13180">
    <property type="entry name" value="PDZ_2"/>
    <property type="match status" value="1"/>
</dbReference>
<evidence type="ECO:0000259" key="3">
    <source>
        <dbReference type="Pfam" id="PF02225"/>
    </source>
</evidence>
<dbReference type="InterPro" id="IPR011042">
    <property type="entry name" value="6-blade_b-propeller_TolB-like"/>
</dbReference>
<dbReference type="InterPro" id="IPR011659">
    <property type="entry name" value="WD40"/>
</dbReference>
<dbReference type="Gene3D" id="3.40.630.10">
    <property type="entry name" value="Zn peptidases"/>
    <property type="match status" value="1"/>
</dbReference>
<dbReference type="OrthoDB" id="262125at2"/>
<dbReference type="Gene3D" id="2.120.10.30">
    <property type="entry name" value="TolB, C-terminal domain"/>
    <property type="match status" value="2"/>
</dbReference>
<evidence type="ECO:0000259" key="4">
    <source>
        <dbReference type="Pfam" id="PF04389"/>
    </source>
</evidence>
<evidence type="ECO:0000313" key="7">
    <source>
        <dbReference type="Proteomes" id="UP000315369"/>
    </source>
</evidence>
<dbReference type="SUPFAM" id="SSF50960">
    <property type="entry name" value="TolB, C-terminal domain"/>
    <property type="match status" value="1"/>
</dbReference>
<dbReference type="RefSeq" id="WP_141646529.1">
    <property type="nucleotide sequence ID" value="NZ_VIFM01000173.1"/>
</dbReference>
<dbReference type="InterPro" id="IPR003137">
    <property type="entry name" value="PA_domain"/>
</dbReference>
<dbReference type="Pfam" id="PF07676">
    <property type="entry name" value="PD40"/>
    <property type="match status" value="4"/>
</dbReference>
<dbReference type="SUPFAM" id="SSF50156">
    <property type="entry name" value="PDZ domain-like"/>
    <property type="match status" value="1"/>
</dbReference>
<dbReference type="Pfam" id="PF02225">
    <property type="entry name" value="PA"/>
    <property type="match status" value="1"/>
</dbReference>
<accession>A0A540WRS6</accession>
<feature type="domain" description="Peptidase M28" evidence="4">
    <location>
        <begin position="619"/>
        <end position="822"/>
    </location>
</feature>
<organism evidence="6 7">
    <name type="scientific">Myxococcus llanfairpwllgwyngyllgogerychwyrndrobwllllantysiliogogogochensis</name>
    <dbReference type="NCBI Taxonomy" id="2590453"/>
    <lineage>
        <taxon>Bacteria</taxon>
        <taxon>Pseudomonadati</taxon>
        <taxon>Myxococcota</taxon>
        <taxon>Myxococcia</taxon>
        <taxon>Myxococcales</taxon>
        <taxon>Cystobacterineae</taxon>
        <taxon>Myxococcaceae</taxon>
        <taxon>Myxococcus</taxon>
    </lineage>
</organism>
<keyword evidence="2" id="KW-0732">Signal</keyword>
<dbReference type="GO" id="GO:0006508">
    <property type="term" value="P:proteolysis"/>
    <property type="evidence" value="ECO:0007669"/>
    <property type="project" value="InterPro"/>
</dbReference>
<keyword evidence="6" id="KW-0378">Hydrolase</keyword>